<dbReference type="Gene3D" id="1.10.10.60">
    <property type="entry name" value="Homeodomain-like"/>
    <property type="match status" value="1"/>
</dbReference>
<feature type="compositionally biased region" description="Low complexity" evidence="7">
    <location>
        <begin position="337"/>
        <end position="349"/>
    </location>
</feature>
<dbReference type="InterPro" id="IPR044823">
    <property type="entry name" value="ASIL1/2-like"/>
</dbReference>
<dbReference type="InterPro" id="IPR044822">
    <property type="entry name" value="Myb_DNA-bind_4"/>
</dbReference>
<feature type="domain" description="Myb/SANT-like DNA-binding" evidence="8">
    <location>
        <begin position="161"/>
        <end position="250"/>
    </location>
</feature>
<evidence type="ECO:0000259" key="8">
    <source>
        <dbReference type="Pfam" id="PF13837"/>
    </source>
</evidence>
<evidence type="ECO:0000256" key="7">
    <source>
        <dbReference type="SAM" id="MobiDB-lite"/>
    </source>
</evidence>
<evidence type="ECO:0000256" key="2">
    <source>
        <dbReference type="ARBA" id="ARBA00023015"/>
    </source>
</evidence>
<dbReference type="PANTHER" id="PTHR31307:SF4">
    <property type="entry name" value="TRIHELIX TRANSCRIPTION FACTOR ASIL2"/>
    <property type="match status" value="1"/>
</dbReference>
<dbReference type="AlphaFoldDB" id="A0AAN9P3Y4"/>
<keyword evidence="2" id="KW-0805">Transcription regulation</keyword>
<accession>A0AAN9P3Y4</accession>
<dbReference type="EMBL" id="JAYMYR010000001">
    <property type="protein sequence ID" value="KAK7381898.1"/>
    <property type="molecule type" value="Genomic_DNA"/>
</dbReference>
<protein>
    <recommendedName>
        <fullName evidence="8">Myb/SANT-like DNA-binding domain-containing protein</fullName>
    </recommendedName>
</protein>
<dbReference type="Proteomes" id="UP001374584">
    <property type="component" value="Unassembled WGS sequence"/>
</dbReference>
<name>A0AAN9P3Y4_PHACN</name>
<organism evidence="9 10">
    <name type="scientific">Phaseolus coccineus</name>
    <name type="common">Scarlet runner bean</name>
    <name type="synonym">Phaseolus multiflorus</name>
    <dbReference type="NCBI Taxonomy" id="3886"/>
    <lineage>
        <taxon>Eukaryota</taxon>
        <taxon>Viridiplantae</taxon>
        <taxon>Streptophyta</taxon>
        <taxon>Embryophyta</taxon>
        <taxon>Tracheophyta</taxon>
        <taxon>Spermatophyta</taxon>
        <taxon>Magnoliopsida</taxon>
        <taxon>eudicotyledons</taxon>
        <taxon>Gunneridae</taxon>
        <taxon>Pentapetalae</taxon>
        <taxon>rosids</taxon>
        <taxon>fabids</taxon>
        <taxon>Fabales</taxon>
        <taxon>Fabaceae</taxon>
        <taxon>Papilionoideae</taxon>
        <taxon>50 kb inversion clade</taxon>
        <taxon>NPAAA clade</taxon>
        <taxon>indigoferoid/millettioid clade</taxon>
        <taxon>Phaseoleae</taxon>
        <taxon>Phaseolus</taxon>
    </lineage>
</organism>
<evidence type="ECO:0000256" key="1">
    <source>
        <dbReference type="ARBA" id="ARBA00004123"/>
    </source>
</evidence>
<keyword evidence="5" id="KW-0804">Transcription</keyword>
<feature type="compositionally biased region" description="Low complexity" evidence="7">
    <location>
        <begin position="103"/>
        <end position="118"/>
    </location>
</feature>
<feature type="compositionally biased region" description="Low complexity" evidence="7">
    <location>
        <begin position="302"/>
        <end position="313"/>
    </location>
</feature>
<feature type="compositionally biased region" description="Low complexity" evidence="7">
    <location>
        <begin position="445"/>
        <end position="469"/>
    </location>
</feature>
<feature type="compositionally biased region" description="Gly residues" evidence="7">
    <location>
        <begin position="147"/>
        <end position="157"/>
    </location>
</feature>
<evidence type="ECO:0000313" key="10">
    <source>
        <dbReference type="Proteomes" id="UP001374584"/>
    </source>
</evidence>
<proteinExistence type="predicted"/>
<gene>
    <name evidence="9" type="ORF">VNO80_00447</name>
</gene>
<evidence type="ECO:0000256" key="4">
    <source>
        <dbReference type="ARBA" id="ARBA00023125"/>
    </source>
</evidence>
<feature type="region of interest" description="Disordered" evidence="7">
    <location>
        <begin position="439"/>
        <end position="469"/>
    </location>
</feature>
<evidence type="ECO:0000256" key="3">
    <source>
        <dbReference type="ARBA" id="ARBA00023054"/>
    </source>
</evidence>
<feature type="region of interest" description="Disordered" evidence="7">
    <location>
        <begin position="141"/>
        <end position="160"/>
    </location>
</feature>
<sequence>MKRYHCVRHLYIPDIVLHHIPDIQPTIYRKEEVRPDNNREGPPTEPVTEFRARPIHFCHVTNTSSALSPRVDGHRQLTPFRQTKPPKKIGGEEDMDDDEEIQSHPSPASGSPVSSPGANGRITVTVAAPAPSNSLALALPIQQPSKGNGGGGGGGGGGREDCWSEGATAVLIDAWGERYLELSRGNLKQKHWKEVADIVSGREDYTKAPKTDIQCKNRIDTVKKKYKSEKAKIAAGATSKWPFFDRLDKLIGPSAKIPGAGGSSGTAGTSAAGNSILQPQKVPLGIPVGVRDGVNHYHRPQRPAQQQQQQPVPLKNQKIQFRRRDPPLDSDSDERGASSPASSDSFPPESFERKRPRVMSSNAGKGSEGRRKAKGWGSAVRELTQAILKFGEAYEHAESSKLQQVVEMEKQRMKFAKDLELQRMQFFMKTQLEISQLKLGRKGANPSNNHHSTNINNNNNNHNNNSDSE</sequence>
<keyword evidence="4" id="KW-0238">DNA-binding</keyword>
<evidence type="ECO:0000256" key="6">
    <source>
        <dbReference type="ARBA" id="ARBA00023242"/>
    </source>
</evidence>
<evidence type="ECO:0000313" key="9">
    <source>
        <dbReference type="EMBL" id="KAK7381898.1"/>
    </source>
</evidence>
<dbReference type="GO" id="GO:0005634">
    <property type="term" value="C:nucleus"/>
    <property type="evidence" value="ECO:0007669"/>
    <property type="project" value="UniProtKB-SubCell"/>
</dbReference>
<keyword evidence="3" id="KW-0175">Coiled coil</keyword>
<dbReference type="PANTHER" id="PTHR31307">
    <property type="entry name" value="TRIHELIX TRANSCRIPTION FACTOR ASIL2"/>
    <property type="match status" value="1"/>
</dbReference>
<feature type="region of interest" description="Disordered" evidence="7">
    <location>
        <begin position="65"/>
        <end position="120"/>
    </location>
</feature>
<keyword evidence="10" id="KW-1185">Reference proteome</keyword>
<comment type="subcellular location">
    <subcellularLocation>
        <location evidence="1">Nucleus</location>
    </subcellularLocation>
</comment>
<keyword evidence="6" id="KW-0539">Nucleus</keyword>
<reference evidence="9 10" key="1">
    <citation type="submission" date="2024-01" db="EMBL/GenBank/DDBJ databases">
        <title>The genomes of 5 underutilized Papilionoideae crops provide insights into root nodulation and disease resistanc.</title>
        <authorList>
            <person name="Jiang F."/>
        </authorList>
    </citation>
    <scope>NUCLEOTIDE SEQUENCE [LARGE SCALE GENOMIC DNA]</scope>
    <source>
        <strain evidence="9">JINMINGXINNONG_FW02</strain>
        <tissue evidence="9">Leaves</tissue>
    </source>
</reference>
<evidence type="ECO:0000256" key="5">
    <source>
        <dbReference type="ARBA" id="ARBA00023163"/>
    </source>
</evidence>
<comment type="caution">
    <text evidence="9">The sequence shown here is derived from an EMBL/GenBank/DDBJ whole genome shotgun (WGS) entry which is preliminary data.</text>
</comment>
<dbReference type="GO" id="GO:0000976">
    <property type="term" value="F:transcription cis-regulatory region binding"/>
    <property type="evidence" value="ECO:0007669"/>
    <property type="project" value="TreeGrafter"/>
</dbReference>
<dbReference type="FunFam" id="1.10.10.60:FF:000104">
    <property type="entry name" value="trihelix transcription factor ASIL2"/>
    <property type="match status" value="1"/>
</dbReference>
<dbReference type="Pfam" id="PF13837">
    <property type="entry name" value="Myb_DNA-bind_4"/>
    <property type="match status" value="1"/>
</dbReference>
<feature type="region of interest" description="Disordered" evidence="7">
    <location>
        <begin position="258"/>
        <end position="378"/>
    </location>
</feature>